<dbReference type="OrthoDB" id="9804277at2"/>
<evidence type="ECO:0000256" key="6">
    <source>
        <dbReference type="ARBA" id="ARBA00022989"/>
    </source>
</evidence>
<dbReference type="AlphaFoldDB" id="A0A1H2W1R5"/>
<dbReference type="UniPathway" id="UPA00666"/>
<evidence type="ECO:0000313" key="11">
    <source>
        <dbReference type="EMBL" id="SDW74493.1"/>
    </source>
</evidence>
<comment type="function">
    <text evidence="9">Catalyzes the phospholipid dependent N-acylation of the N-terminal cysteine of apolipoprotein, the last step in lipoprotein maturation.</text>
</comment>
<dbReference type="InterPro" id="IPR003010">
    <property type="entry name" value="C-N_Hydrolase"/>
</dbReference>
<evidence type="ECO:0000256" key="5">
    <source>
        <dbReference type="ARBA" id="ARBA00022692"/>
    </source>
</evidence>
<proteinExistence type="inferred from homology"/>
<protein>
    <recommendedName>
        <fullName evidence="9">Apolipoprotein N-acyltransferase</fullName>
        <shortName evidence="9">ALP N-acyltransferase</shortName>
        <ecNumber evidence="9">2.3.1.269</ecNumber>
    </recommendedName>
</protein>
<keyword evidence="5 9" id="KW-0812">Transmembrane</keyword>
<feature type="transmembrane region" description="Helical" evidence="9">
    <location>
        <begin position="194"/>
        <end position="213"/>
    </location>
</feature>
<feature type="transmembrane region" description="Helical" evidence="9">
    <location>
        <begin position="56"/>
        <end position="76"/>
    </location>
</feature>
<keyword evidence="6 9" id="KW-1133">Transmembrane helix</keyword>
<keyword evidence="11" id="KW-0449">Lipoprotein</keyword>
<evidence type="ECO:0000256" key="7">
    <source>
        <dbReference type="ARBA" id="ARBA00023136"/>
    </source>
</evidence>
<evidence type="ECO:0000256" key="8">
    <source>
        <dbReference type="ARBA" id="ARBA00023315"/>
    </source>
</evidence>
<dbReference type="PANTHER" id="PTHR38686">
    <property type="entry name" value="APOLIPOPROTEIN N-ACYLTRANSFERASE"/>
    <property type="match status" value="1"/>
</dbReference>
<dbReference type="GO" id="GO:0005886">
    <property type="term" value="C:plasma membrane"/>
    <property type="evidence" value="ECO:0007669"/>
    <property type="project" value="UniProtKB-SubCell"/>
</dbReference>
<comment type="catalytic activity">
    <reaction evidence="9">
        <text>N-terminal S-1,2-diacyl-sn-glyceryl-L-cysteinyl-[lipoprotein] + a glycerophospholipid = N-acyl-S-1,2-diacyl-sn-glyceryl-L-cysteinyl-[lipoprotein] + a 2-acyl-sn-glycero-3-phospholipid + H(+)</text>
        <dbReference type="Rhea" id="RHEA:48228"/>
        <dbReference type="Rhea" id="RHEA-COMP:14681"/>
        <dbReference type="Rhea" id="RHEA-COMP:14684"/>
        <dbReference type="ChEBI" id="CHEBI:15378"/>
        <dbReference type="ChEBI" id="CHEBI:136912"/>
        <dbReference type="ChEBI" id="CHEBI:140656"/>
        <dbReference type="ChEBI" id="CHEBI:140657"/>
        <dbReference type="ChEBI" id="CHEBI:140660"/>
        <dbReference type="EC" id="2.3.1.269"/>
    </reaction>
</comment>
<keyword evidence="3 9" id="KW-1003">Cell membrane</keyword>
<keyword evidence="8 9" id="KW-0012">Acyltransferase</keyword>
<feature type="transmembrane region" description="Helical" evidence="9">
    <location>
        <begin position="472"/>
        <end position="493"/>
    </location>
</feature>
<dbReference type="Pfam" id="PF20154">
    <property type="entry name" value="LNT_N"/>
    <property type="match status" value="1"/>
</dbReference>
<evidence type="ECO:0000256" key="9">
    <source>
        <dbReference type="HAMAP-Rule" id="MF_01148"/>
    </source>
</evidence>
<evidence type="ECO:0000256" key="2">
    <source>
        <dbReference type="ARBA" id="ARBA00010065"/>
    </source>
</evidence>
<dbReference type="InterPro" id="IPR004563">
    <property type="entry name" value="Apolipo_AcylTrfase"/>
</dbReference>
<dbReference type="STRING" id="985054.SAMN05444358_1011648"/>
<feature type="domain" description="CN hydrolase" evidence="10">
    <location>
        <begin position="228"/>
        <end position="466"/>
    </location>
</feature>
<dbReference type="EC" id="2.3.1.269" evidence="9"/>
<dbReference type="SUPFAM" id="SSF56317">
    <property type="entry name" value="Carbon-nitrogen hydrolase"/>
    <property type="match status" value="1"/>
</dbReference>
<organism evidence="11 12">
    <name type="scientific">Ruegeria halocynthiae</name>
    <dbReference type="NCBI Taxonomy" id="985054"/>
    <lineage>
        <taxon>Bacteria</taxon>
        <taxon>Pseudomonadati</taxon>
        <taxon>Pseudomonadota</taxon>
        <taxon>Alphaproteobacteria</taxon>
        <taxon>Rhodobacterales</taxon>
        <taxon>Roseobacteraceae</taxon>
        <taxon>Ruegeria</taxon>
    </lineage>
</organism>
<dbReference type="PANTHER" id="PTHR38686:SF1">
    <property type="entry name" value="APOLIPOPROTEIN N-ACYLTRANSFERASE"/>
    <property type="match status" value="1"/>
</dbReference>
<dbReference type="EMBL" id="FNNP01000001">
    <property type="protein sequence ID" value="SDW74493.1"/>
    <property type="molecule type" value="Genomic_DNA"/>
</dbReference>
<evidence type="ECO:0000256" key="4">
    <source>
        <dbReference type="ARBA" id="ARBA00022679"/>
    </source>
</evidence>
<keyword evidence="7 9" id="KW-0472">Membrane</keyword>
<comment type="similarity">
    <text evidence="2 9">Belongs to the CN hydrolase family. Apolipoprotein N-acyltransferase subfamily.</text>
</comment>
<dbReference type="NCBIfam" id="TIGR00546">
    <property type="entry name" value="lnt"/>
    <property type="match status" value="1"/>
</dbReference>
<accession>A0A1H2W1R5</accession>
<dbReference type="InterPro" id="IPR045378">
    <property type="entry name" value="LNT_N"/>
</dbReference>
<dbReference type="Gene3D" id="3.60.110.10">
    <property type="entry name" value="Carbon-nitrogen hydrolase"/>
    <property type="match status" value="1"/>
</dbReference>
<gene>
    <name evidence="9" type="primary">lnt</name>
    <name evidence="11" type="ORF">SAMN05444358_1011648</name>
</gene>
<comment type="pathway">
    <text evidence="9">Protein modification; lipoprotein biosynthesis (N-acyl transfer).</text>
</comment>
<dbReference type="GO" id="GO:0042158">
    <property type="term" value="P:lipoprotein biosynthetic process"/>
    <property type="evidence" value="ECO:0007669"/>
    <property type="project" value="UniProtKB-UniRule"/>
</dbReference>
<dbReference type="Pfam" id="PF00795">
    <property type="entry name" value="CN_hydrolase"/>
    <property type="match status" value="1"/>
</dbReference>
<dbReference type="InterPro" id="IPR036526">
    <property type="entry name" value="C-N_Hydrolase_sf"/>
</dbReference>
<feature type="transmembrane region" description="Helical" evidence="9">
    <location>
        <begin position="88"/>
        <end position="112"/>
    </location>
</feature>
<name>A0A1H2W1R5_9RHOB</name>
<feature type="transmembrane region" description="Helical" evidence="9">
    <location>
        <begin position="124"/>
        <end position="147"/>
    </location>
</feature>
<evidence type="ECO:0000256" key="3">
    <source>
        <dbReference type="ARBA" id="ARBA00022475"/>
    </source>
</evidence>
<evidence type="ECO:0000259" key="10">
    <source>
        <dbReference type="PROSITE" id="PS50263"/>
    </source>
</evidence>
<sequence>MNPALGWPRWLRLVLAALLGVAAAAGLAPLGYWPATLLALTFLAGLNMASKTPRSAALLGWVFATGYFAHALSWIIEPFLVDAKRHAWMAPFALILLSGGLALFWALAFGVVRRIGGAPIGQGMLLAVVLTLAEFARGYLLTGFPWASIAQVWVDTPFAQLLSLIGPYGLGALTLFATLPLGAALFSEQARRDLAIPVVVTAVCAALALVYAATRPRVEYSGNVVRLIQPNAPQHQKWDPDYAPLFFARQLEFTATGPRPDLIVWPETSVPAWLGSAQPYLAAIGEAAQGTPVFLGIQRAEGQRIFNSMIYLNEDGQQDGLYDKHHLAPFGEYVPFGDLMARFGIYGMATTTGNGFSAGPGAALMDAGMLGKALPLICYEAVFPQDVLAAPDRADFLLQVTNDAWFGTRSGPYQHLAQAQMRAIEQGLPMLRSANTGVSAMIDPLGRVIESLALGQAGFIDADLPRPQSRTVYFRIGDKPVFLAILALFALLWRHTRQRPN</sequence>
<feature type="transmembrane region" description="Helical" evidence="9">
    <location>
        <begin position="33"/>
        <end position="49"/>
    </location>
</feature>
<evidence type="ECO:0000313" key="12">
    <source>
        <dbReference type="Proteomes" id="UP000183400"/>
    </source>
</evidence>
<dbReference type="GO" id="GO:0016410">
    <property type="term" value="F:N-acyltransferase activity"/>
    <property type="evidence" value="ECO:0007669"/>
    <property type="project" value="UniProtKB-UniRule"/>
</dbReference>
<keyword evidence="12" id="KW-1185">Reference proteome</keyword>
<dbReference type="Proteomes" id="UP000183400">
    <property type="component" value="Unassembled WGS sequence"/>
</dbReference>
<dbReference type="RefSeq" id="WP_074735932.1">
    <property type="nucleotide sequence ID" value="NZ_FNNP01000001.1"/>
</dbReference>
<comment type="subcellular location">
    <subcellularLocation>
        <location evidence="1 9">Cell membrane</location>
        <topology evidence="1 9">Multi-pass membrane protein</topology>
    </subcellularLocation>
</comment>
<dbReference type="PROSITE" id="PS50263">
    <property type="entry name" value="CN_HYDROLASE"/>
    <property type="match status" value="1"/>
</dbReference>
<dbReference type="HAMAP" id="MF_01148">
    <property type="entry name" value="Lnt"/>
    <property type="match status" value="1"/>
</dbReference>
<feature type="transmembrane region" description="Helical" evidence="9">
    <location>
        <begin position="167"/>
        <end position="187"/>
    </location>
</feature>
<dbReference type="CDD" id="cd07571">
    <property type="entry name" value="ALP_N-acyl_transferase"/>
    <property type="match status" value="1"/>
</dbReference>
<evidence type="ECO:0000256" key="1">
    <source>
        <dbReference type="ARBA" id="ARBA00004651"/>
    </source>
</evidence>
<keyword evidence="4 9" id="KW-0808">Transferase</keyword>
<reference evidence="12" key="1">
    <citation type="submission" date="2016-10" db="EMBL/GenBank/DDBJ databases">
        <authorList>
            <person name="Varghese N."/>
            <person name="Submissions S."/>
        </authorList>
    </citation>
    <scope>NUCLEOTIDE SEQUENCE [LARGE SCALE GENOMIC DNA]</scope>
    <source>
        <strain evidence="12">DSM 27839</strain>
    </source>
</reference>